<protein>
    <recommendedName>
        <fullName evidence="3">DUF1876 domain-containing protein</fullName>
    </recommendedName>
</protein>
<name>A0ABQ2RMS2_9ACTN</name>
<organism evidence="1 2">
    <name type="scientific">Streptosporangium pseudovulgare</name>
    <dbReference type="NCBI Taxonomy" id="35765"/>
    <lineage>
        <taxon>Bacteria</taxon>
        <taxon>Bacillati</taxon>
        <taxon>Actinomycetota</taxon>
        <taxon>Actinomycetes</taxon>
        <taxon>Streptosporangiales</taxon>
        <taxon>Streptosporangiaceae</taxon>
        <taxon>Streptosporangium</taxon>
    </lineage>
</organism>
<evidence type="ECO:0000313" key="2">
    <source>
        <dbReference type="Proteomes" id="UP000611554"/>
    </source>
</evidence>
<dbReference type="Proteomes" id="UP000611554">
    <property type="component" value="Unassembled WGS sequence"/>
</dbReference>
<sequence length="106" mass="10868">MNTPAPHIYLTGVLRNGLTRLDLSFSTPDVGVVAAVTTSGRPFLNLATSEAQVTITTTGGGPVTASDVALAKEIAAAAVRYLGDCVRIHNEQDPGPTLPGLDDLPG</sequence>
<gene>
    <name evidence="1" type="ORF">GCM10010140_74890</name>
</gene>
<dbReference type="EMBL" id="BMQJ01000034">
    <property type="protein sequence ID" value="GGQ33853.1"/>
    <property type="molecule type" value="Genomic_DNA"/>
</dbReference>
<evidence type="ECO:0008006" key="3">
    <source>
        <dbReference type="Google" id="ProtNLM"/>
    </source>
</evidence>
<dbReference type="RefSeq" id="WP_189251140.1">
    <property type="nucleotide sequence ID" value="NZ_BMQJ01000034.1"/>
</dbReference>
<proteinExistence type="predicted"/>
<reference evidence="2" key="1">
    <citation type="journal article" date="2019" name="Int. J. Syst. Evol. Microbiol.">
        <title>The Global Catalogue of Microorganisms (GCM) 10K type strain sequencing project: providing services to taxonomists for standard genome sequencing and annotation.</title>
        <authorList>
            <consortium name="The Broad Institute Genomics Platform"/>
            <consortium name="The Broad Institute Genome Sequencing Center for Infectious Disease"/>
            <person name="Wu L."/>
            <person name="Ma J."/>
        </authorList>
    </citation>
    <scope>NUCLEOTIDE SEQUENCE [LARGE SCALE GENOMIC DNA]</scope>
    <source>
        <strain evidence="2">JCM 3115</strain>
    </source>
</reference>
<keyword evidence="2" id="KW-1185">Reference proteome</keyword>
<evidence type="ECO:0000313" key="1">
    <source>
        <dbReference type="EMBL" id="GGQ33853.1"/>
    </source>
</evidence>
<accession>A0ABQ2RMS2</accession>
<comment type="caution">
    <text evidence="1">The sequence shown here is derived from an EMBL/GenBank/DDBJ whole genome shotgun (WGS) entry which is preliminary data.</text>
</comment>